<keyword evidence="8 13" id="KW-0443">Lipid metabolism</keyword>
<feature type="active site" evidence="13">
    <location>
        <position position="266"/>
    </location>
</feature>
<feature type="active site" evidence="13">
    <location>
        <position position="296"/>
    </location>
</feature>
<keyword evidence="4 13" id="KW-0963">Cytoplasm</keyword>
<dbReference type="Pfam" id="PF08545">
    <property type="entry name" value="ACP_syn_III"/>
    <property type="match status" value="1"/>
</dbReference>
<evidence type="ECO:0000259" key="14">
    <source>
        <dbReference type="Pfam" id="PF08541"/>
    </source>
</evidence>
<keyword evidence="9 13" id="KW-0275">Fatty acid biosynthesis</keyword>
<accession>A0A4Y8P7C9</accession>
<dbReference type="SUPFAM" id="SSF53901">
    <property type="entry name" value="Thiolase-like"/>
    <property type="match status" value="1"/>
</dbReference>
<gene>
    <name evidence="13" type="primary">fabH</name>
    <name evidence="16" type="ORF">A7Q10_02475</name>
</gene>
<dbReference type="InterPro" id="IPR016039">
    <property type="entry name" value="Thiolase-like"/>
</dbReference>
<evidence type="ECO:0000256" key="7">
    <source>
        <dbReference type="ARBA" id="ARBA00022832"/>
    </source>
</evidence>
<dbReference type="EMBL" id="LXQC01000187">
    <property type="protein sequence ID" value="TFE66216.1"/>
    <property type="molecule type" value="Genomic_DNA"/>
</dbReference>
<comment type="catalytic activity">
    <reaction evidence="12">
        <text>malonyl-[ACP] + acetyl-CoA + H(+) = 3-oxobutanoyl-[ACP] + CO2 + CoA</text>
        <dbReference type="Rhea" id="RHEA:12080"/>
        <dbReference type="Rhea" id="RHEA-COMP:9623"/>
        <dbReference type="Rhea" id="RHEA-COMP:9625"/>
        <dbReference type="ChEBI" id="CHEBI:15378"/>
        <dbReference type="ChEBI" id="CHEBI:16526"/>
        <dbReference type="ChEBI" id="CHEBI:57287"/>
        <dbReference type="ChEBI" id="CHEBI:57288"/>
        <dbReference type="ChEBI" id="CHEBI:78449"/>
        <dbReference type="ChEBI" id="CHEBI:78450"/>
        <dbReference type="EC" id="2.3.1.180"/>
    </reaction>
    <physiologicalReaction direction="left-to-right" evidence="12">
        <dbReference type="Rhea" id="RHEA:12081"/>
    </physiologicalReaction>
</comment>
<dbReference type="NCBIfam" id="TIGR00747">
    <property type="entry name" value="fabH"/>
    <property type="match status" value="1"/>
</dbReference>
<dbReference type="GO" id="GO:0004315">
    <property type="term" value="F:3-oxoacyl-[acyl-carrier-protein] synthase activity"/>
    <property type="evidence" value="ECO:0007669"/>
    <property type="project" value="InterPro"/>
</dbReference>
<evidence type="ECO:0000256" key="12">
    <source>
        <dbReference type="ARBA" id="ARBA00051096"/>
    </source>
</evidence>
<evidence type="ECO:0000259" key="15">
    <source>
        <dbReference type="Pfam" id="PF08545"/>
    </source>
</evidence>
<evidence type="ECO:0000313" key="16">
    <source>
        <dbReference type="EMBL" id="TFE66216.1"/>
    </source>
</evidence>
<dbReference type="GO" id="GO:0044550">
    <property type="term" value="P:secondary metabolite biosynthetic process"/>
    <property type="evidence" value="ECO:0007669"/>
    <property type="project" value="TreeGrafter"/>
</dbReference>
<evidence type="ECO:0000256" key="2">
    <source>
        <dbReference type="ARBA" id="ARBA00008642"/>
    </source>
</evidence>
<keyword evidence="7 13" id="KW-0276">Fatty acid metabolism</keyword>
<feature type="domain" description="Beta-ketoacyl-[acyl-carrier-protein] synthase III N-terminal" evidence="15">
    <location>
        <begin position="120"/>
        <end position="198"/>
    </location>
</feature>
<comment type="subcellular location">
    <subcellularLocation>
        <location evidence="13">Cytoplasm</location>
    </subcellularLocation>
</comment>
<evidence type="ECO:0000256" key="11">
    <source>
        <dbReference type="ARBA" id="ARBA00023315"/>
    </source>
</evidence>
<feature type="active site" evidence="13">
    <location>
        <position position="126"/>
    </location>
</feature>
<comment type="function">
    <text evidence="13">Catalyzes the condensation reaction of fatty acid synthesis by the addition to an acyl acceptor of two carbons from malonyl-ACP. Catalyzes the first condensation reaction which initiates fatty acid synthesis and may therefore play a role in governing the total rate of fatty acid production. Possesses both acetoacetyl-ACP synthase and acetyl transacylase activities. Its substrate specificity determines the biosynthesis of branched-chain and/or straight-chain of fatty acids.</text>
</comment>
<protein>
    <recommendedName>
        <fullName evidence="3 13">Beta-ketoacyl-[acyl-carrier-protein] synthase III</fullName>
        <shortName evidence="13">Beta-ketoacyl-ACP synthase III</shortName>
        <shortName evidence="13">KAS III</shortName>
        <ecNumber evidence="3 13">2.3.1.180</ecNumber>
    </recommendedName>
    <alternativeName>
        <fullName evidence="13">3-oxoacyl-[acyl-carrier-protein] synthase 3</fullName>
    </alternativeName>
    <alternativeName>
        <fullName evidence="13">3-oxoacyl-[acyl-carrier-protein] synthase III</fullName>
    </alternativeName>
</protein>
<comment type="subunit">
    <text evidence="13">Homodimer.</text>
</comment>
<dbReference type="GO" id="GO:0033818">
    <property type="term" value="F:beta-ketoacyl-acyl-carrier-protein synthase III activity"/>
    <property type="evidence" value="ECO:0007669"/>
    <property type="project" value="UniProtKB-UniRule"/>
</dbReference>
<evidence type="ECO:0000256" key="3">
    <source>
        <dbReference type="ARBA" id="ARBA00012333"/>
    </source>
</evidence>
<dbReference type="GO" id="GO:0006633">
    <property type="term" value="P:fatty acid biosynthetic process"/>
    <property type="evidence" value="ECO:0007669"/>
    <property type="project" value="UniProtKB-UniRule"/>
</dbReference>
<evidence type="ECO:0000256" key="8">
    <source>
        <dbReference type="ARBA" id="ARBA00023098"/>
    </source>
</evidence>
<evidence type="ECO:0000256" key="1">
    <source>
        <dbReference type="ARBA" id="ARBA00005194"/>
    </source>
</evidence>
<dbReference type="NCBIfam" id="NF006829">
    <property type="entry name" value="PRK09352.1"/>
    <property type="match status" value="1"/>
</dbReference>
<dbReference type="PANTHER" id="PTHR34069">
    <property type="entry name" value="3-OXOACYL-[ACYL-CARRIER-PROTEIN] SYNTHASE 3"/>
    <property type="match status" value="1"/>
</dbReference>
<dbReference type="FunFam" id="3.40.47.10:FF:000004">
    <property type="entry name" value="3-oxoacyl-[acyl-carrier-protein] synthase 3"/>
    <property type="match status" value="1"/>
</dbReference>
<dbReference type="HAMAP" id="MF_01815">
    <property type="entry name" value="FabH"/>
    <property type="match status" value="1"/>
</dbReference>
<comment type="pathway">
    <text evidence="1 13">Lipid metabolism; fatty acid biosynthesis.</text>
</comment>
<dbReference type="CDD" id="cd00830">
    <property type="entry name" value="KAS_III"/>
    <property type="match status" value="1"/>
</dbReference>
<proteinExistence type="inferred from homology"/>
<dbReference type="UniPathway" id="UPA00094"/>
<keyword evidence="11 13" id="KW-0012">Acyltransferase</keyword>
<reference evidence="16 17" key="1">
    <citation type="submission" date="2016-05" db="EMBL/GenBank/DDBJ databases">
        <title>Diversity and Homogeneity among Thermoacidophilic Verrucomicrobia Methanotrophs Linked with Geographical Origin.</title>
        <authorList>
            <person name="Erikstad H.-A."/>
            <person name="Smestad N.B."/>
            <person name="Ceballos R.M."/>
            <person name="Birkeland N.-K."/>
        </authorList>
    </citation>
    <scope>NUCLEOTIDE SEQUENCE [LARGE SCALE GENOMIC DNA]</scope>
    <source>
        <strain evidence="16 17">Phi</strain>
    </source>
</reference>
<keyword evidence="5 13" id="KW-0444">Lipid biosynthesis</keyword>
<sequence>MNLSKTKKPPLCLLPEVTIAGSGIYLPSRVLTNYDLEKMVNTTDQWITERTGIKERRIAGEKETPSEMGSMAAIMALQNAGLSAEDLDLIIVATTTPDTIFPSTACHIQHKIGARTIPAFDIQAACSGFIYGFVLASQFIASGNARNILLVGAEKLSSIVNWEDRNTCVLFGDGAGALIISNNKNKDCQLSFDIGADGSHWQILFIPAGGSRLPLTSQNINHKLHFIHMVGKKVFKLAIDSMEKSLKRCLEKAGVSADQLSCIIPHQANLRIIEALSERLHIPAEKFFVNMEKYGNTSSACIPIAFHEAITSKRIKDGDVVLLVSFGAGITWGSILFRYKSQA</sequence>
<dbReference type="GO" id="GO:0005737">
    <property type="term" value="C:cytoplasm"/>
    <property type="evidence" value="ECO:0007669"/>
    <property type="project" value="UniProtKB-SubCell"/>
</dbReference>
<dbReference type="Gene3D" id="3.40.47.10">
    <property type="match status" value="1"/>
</dbReference>
<comment type="similarity">
    <text evidence="2 13">Belongs to the thiolase-like superfamily. FabH family.</text>
</comment>
<dbReference type="InterPro" id="IPR004655">
    <property type="entry name" value="FabH"/>
</dbReference>
<feature type="region of interest" description="ACP-binding" evidence="13">
    <location>
        <begin position="267"/>
        <end position="271"/>
    </location>
</feature>
<organism evidence="16 17">
    <name type="scientific">Methylacidiphilum caldifontis</name>
    <dbReference type="NCBI Taxonomy" id="2795386"/>
    <lineage>
        <taxon>Bacteria</taxon>
        <taxon>Pseudomonadati</taxon>
        <taxon>Verrucomicrobiota</taxon>
        <taxon>Methylacidiphilae</taxon>
        <taxon>Methylacidiphilales</taxon>
        <taxon>Methylacidiphilaceae</taxon>
        <taxon>Methylacidiphilum (ex Ratnadevi et al. 2023)</taxon>
    </lineage>
</organism>
<dbReference type="RefSeq" id="WP_134440868.1">
    <property type="nucleotide sequence ID" value="NZ_CP065957.1"/>
</dbReference>
<comment type="domain">
    <text evidence="13">The last Arg residue of the ACP-binding site is essential for the weak association between ACP/AcpP and FabH.</text>
</comment>
<dbReference type="InterPro" id="IPR013747">
    <property type="entry name" value="ACP_syn_III_C"/>
</dbReference>
<dbReference type="InterPro" id="IPR013751">
    <property type="entry name" value="ACP_syn_III_N"/>
</dbReference>
<keyword evidence="17" id="KW-1185">Reference proteome</keyword>
<dbReference type="AlphaFoldDB" id="A0A4Y8P7C9"/>
<evidence type="ECO:0000256" key="9">
    <source>
        <dbReference type="ARBA" id="ARBA00023160"/>
    </source>
</evidence>
<name>A0A4Y8P7C9_9BACT</name>
<dbReference type="Pfam" id="PF08541">
    <property type="entry name" value="ACP_syn_III_C"/>
    <property type="match status" value="1"/>
</dbReference>
<evidence type="ECO:0000256" key="13">
    <source>
        <dbReference type="HAMAP-Rule" id="MF_01815"/>
    </source>
</evidence>
<evidence type="ECO:0000256" key="10">
    <source>
        <dbReference type="ARBA" id="ARBA00023268"/>
    </source>
</evidence>
<evidence type="ECO:0000313" key="17">
    <source>
        <dbReference type="Proteomes" id="UP000297713"/>
    </source>
</evidence>
<dbReference type="OrthoDB" id="9815506at2"/>
<dbReference type="PANTHER" id="PTHR34069:SF2">
    <property type="entry name" value="BETA-KETOACYL-[ACYL-CARRIER-PROTEIN] SYNTHASE III"/>
    <property type="match status" value="1"/>
</dbReference>
<dbReference type="EC" id="2.3.1.180" evidence="3 13"/>
<feature type="domain" description="Beta-ketoacyl-[acyl-carrier-protein] synthase III C-terminal" evidence="14">
    <location>
        <begin position="250"/>
        <end position="339"/>
    </location>
</feature>
<evidence type="ECO:0000256" key="6">
    <source>
        <dbReference type="ARBA" id="ARBA00022679"/>
    </source>
</evidence>
<evidence type="ECO:0000256" key="5">
    <source>
        <dbReference type="ARBA" id="ARBA00022516"/>
    </source>
</evidence>
<dbReference type="Proteomes" id="UP000297713">
    <property type="component" value="Unassembled WGS sequence"/>
</dbReference>
<keyword evidence="10 13" id="KW-0511">Multifunctional enzyme</keyword>
<comment type="caution">
    <text evidence="16">The sequence shown here is derived from an EMBL/GenBank/DDBJ whole genome shotgun (WGS) entry which is preliminary data.</text>
</comment>
<keyword evidence="6 13" id="KW-0808">Transferase</keyword>
<evidence type="ECO:0000256" key="4">
    <source>
        <dbReference type="ARBA" id="ARBA00022490"/>
    </source>
</evidence>